<gene>
    <name evidence="1" type="ORF">OSH07_08590</name>
</gene>
<dbReference type="EMBL" id="JAPKNK010000003">
    <property type="protein sequence ID" value="MCX5569248.1"/>
    <property type="molecule type" value="Genomic_DNA"/>
</dbReference>
<comment type="caution">
    <text evidence="1">The sequence shown here is derived from an EMBL/GenBank/DDBJ whole genome shotgun (WGS) entry which is preliminary data.</text>
</comment>
<name>A0A9X3E3S9_9HYPH</name>
<reference evidence="1" key="1">
    <citation type="submission" date="2022-11" db="EMBL/GenBank/DDBJ databases">
        <title>Biodiversity and phylogenetic relationships of bacteria.</title>
        <authorList>
            <person name="Machado R.A.R."/>
            <person name="Bhat A."/>
            <person name="Loulou A."/>
            <person name="Kallel S."/>
        </authorList>
    </citation>
    <scope>NUCLEOTIDE SEQUENCE</scope>
    <source>
        <strain evidence="1">K-TC2</strain>
    </source>
</reference>
<keyword evidence="2" id="KW-1185">Reference proteome</keyword>
<dbReference type="AlphaFoldDB" id="A0A9X3E3S9"/>
<protein>
    <submittedName>
        <fullName evidence="1">Uncharacterized protein</fullName>
    </submittedName>
</protein>
<proteinExistence type="predicted"/>
<sequence>MAPATPTEPQLLLEEAVCVVDELPDVLVLAPVAPPLPLAKPAEPLPVTVDDVVEVPPALCVAELEAWPAIAEAEASTNNAEAATPTRAVRYLVIV</sequence>
<accession>A0A9X3E3S9</accession>
<evidence type="ECO:0000313" key="2">
    <source>
        <dbReference type="Proteomes" id="UP001144805"/>
    </source>
</evidence>
<evidence type="ECO:0000313" key="1">
    <source>
        <dbReference type="EMBL" id="MCX5569248.1"/>
    </source>
</evidence>
<dbReference type="Proteomes" id="UP001144805">
    <property type="component" value="Unassembled WGS sequence"/>
</dbReference>
<dbReference type="RefSeq" id="WP_266338226.1">
    <property type="nucleotide sequence ID" value="NZ_JAPKNK010000003.1"/>
</dbReference>
<organism evidence="1 2">
    <name type="scientific">Kaistia nematophila</name>
    <dbReference type="NCBI Taxonomy" id="2994654"/>
    <lineage>
        <taxon>Bacteria</taxon>
        <taxon>Pseudomonadati</taxon>
        <taxon>Pseudomonadota</taxon>
        <taxon>Alphaproteobacteria</taxon>
        <taxon>Hyphomicrobiales</taxon>
        <taxon>Kaistiaceae</taxon>
        <taxon>Kaistia</taxon>
    </lineage>
</organism>